<dbReference type="Proteomes" id="UP000054636">
    <property type="component" value="Unassembled WGS sequence"/>
</dbReference>
<dbReference type="PANTHER" id="PTHR34204">
    <property type="entry name" value="RNA-BINDING ASCH DOMAIN PROTEIN"/>
    <property type="match status" value="1"/>
</dbReference>
<evidence type="ECO:0000313" key="2">
    <source>
        <dbReference type="Proteomes" id="UP000054636"/>
    </source>
</evidence>
<sequence length="433" mass="47260">MGLEDLSVSGANSAAERVVDDKTVAPAASASAAAPIESEAAALRRRTSIPSTFSFGRVDHAIPTADVTQRRWRSFDAAVSDDSTTSSALDQLTRRIQQESQHVLKRKARLSKRRELLRSHGYTRRVMVMLALHHSITVMRTNPTPTAPLLVSIEKALHVYFSSESSVLDAEDPVQFRSQMLLHDSDGSADDTERDDEVATPATVDNTLLGVSGESYTMQLAVILHAWHSTGTNPLVSLPSTTEETSIDGVTPEFTSRQRILEVSVDAIHSFITAIEGGTDKEVLTATTTLVDELGGARGLLTLLGFQQTVGSRTLAPLTLCQCLAAFAQRHTPGEPLTVGARAFSKHCTRSSSGWWGELKGNDVAKNLRAETKVRELLAAATWKNIHSLPHAHATMEIRNALGYGARWDAETQNFRGFLEPPMLNGHEIKWRH</sequence>
<reference evidence="1 2" key="1">
    <citation type="submission" date="2015-11" db="EMBL/GenBank/DDBJ databases">
        <title>Genomes and virulence difference between two physiological races of Phytophthora nicotianae.</title>
        <authorList>
            <person name="Liu H."/>
            <person name="Ma X."/>
            <person name="Yu H."/>
            <person name="Fang D."/>
            <person name="Li Y."/>
            <person name="Wang X."/>
            <person name="Wang W."/>
            <person name="Dong Y."/>
            <person name="Xiao B."/>
        </authorList>
    </citation>
    <scope>NUCLEOTIDE SEQUENCE [LARGE SCALE GENOMIC DNA]</scope>
    <source>
        <strain evidence="2">race 1</strain>
    </source>
</reference>
<comment type="caution">
    <text evidence="1">The sequence shown here is derived from an EMBL/GenBank/DDBJ whole genome shotgun (WGS) entry which is preliminary data.</text>
</comment>
<accession>A0A0W8DFV4</accession>
<protein>
    <submittedName>
        <fullName evidence="1">Uncharacterized protein</fullName>
    </submittedName>
</protein>
<dbReference type="PANTHER" id="PTHR34204:SF2">
    <property type="entry name" value="RNA-BINDING ASCH DOMAIN PROTEIN"/>
    <property type="match status" value="1"/>
</dbReference>
<dbReference type="EMBL" id="LNFP01000240">
    <property type="protein sequence ID" value="KUF95231.1"/>
    <property type="molecule type" value="Genomic_DNA"/>
</dbReference>
<name>A0A0W8DFV4_PHYNI</name>
<gene>
    <name evidence="1" type="ORF">AM588_10006659</name>
</gene>
<evidence type="ECO:0000313" key="1">
    <source>
        <dbReference type="EMBL" id="KUF95231.1"/>
    </source>
</evidence>
<dbReference type="AlphaFoldDB" id="A0A0W8DFV4"/>
<organism evidence="1 2">
    <name type="scientific">Phytophthora nicotianae</name>
    <name type="common">Potato buckeye rot agent</name>
    <name type="synonym">Phytophthora parasitica</name>
    <dbReference type="NCBI Taxonomy" id="4792"/>
    <lineage>
        <taxon>Eukaryota</taxon>
        <taxon>Sar</taxon>
        <taxon>Stramenopiles</taxon>
        <taxon>Oomycota</taxon>
        <taxon>Peronosporomycetes</taxon>
        <taxon>Peronosporales</taxon>
        <taxon>Peronosporaceae</taxon>
        <taxon>Phytophthora</taxon>
    </lineage>
</organism>
<proteinExistence type="predicted"/>